<dbReference type="OrthoDB" id="10253736at2759"/>
<dbReference type="SUPFAM" id="SSF51735">
    <property type="entry name" value="NAD(P)-binding Rossmann-fold domains"/>
    <property type="match status" value="1"/>
</dbReference>
<proteinExistence type="inferred from homology"/>
<keyword evidence="4" id="KW-1185">Reference proteome</keyword>
<reference evidence="4" key="1">
    <citation type="submission" date="2019-06" db="EMBL/GenBank/DDBJ databases">
        <authorList>
            <person name="Broberg M."/>
        </authorList>
    </citation>
    <scope>NUCLEOTIDE SEQUENCE [LARGE SCALE GENOMIC DNA]</scope>
</reference>
<organism evidence="3 4">
    <name type="scientific">Clonostachys byssicola</name>
    <dbReference type="NCBI Taxonomy" id="160290"/>
    <lineage>
        <taxon>Eukaryota</taxon>
        <taxon>Fungi</taxon>
        <taxon>Dikarya</taxon>
        <taxon>Ascomycota</taxon>
        <taxon>Pezizomycotina</taxon>
        <taxon>Sordariomycetes</taxon>
        <taxon>Hypocreomycetidae</taxon>
        <taxon>Hypocreales</taxon>
        <taxon>Bionectriaceae</taxon>
        <taxon>Clonostachys</taxon>
    </lineage>
</organism>
<sequence length="358" mass="39556">MATVITAPLSGLQSLLLNPLLTGSCLGFIKYGQREHVERLFELITRYGGVTRRSTVKSAIGILFLVGLARSFHNALSRAAYNNWSLLPTMKNKWGDWHKEIAVVTGGCGGIGREIVLGLVARGVTVVILDEQDLPRDLAENRKIKWWRCDVRNPEAVKGAADEIRLSLGHPSILIQNAGVAGYCSLLDTRPEFVRHVYEINVLSLWNTTKEFLPAMLRNNKGHIVTRSSGASYVALPNLIPYASSEAATTAFIEGLRQEIKHIYKSPGVLVTEVTPDWTKSSTSHHYSHLIAPTVESTDVSKAILSQIFSGRAGHVTCPSWFGSLSIIRGLPIWLQELTRDVMGRSVPLTTKRIEKPR</sequence>
<name>A0A9N9UF40_9HYPO</name>
<accession>A0A9N9UF40</accession>
<gene>
    <name evidence="3" type="ORF">CBYS24578_00010676</name>
</gene>
<dbReference type="Pfam" id="PF00106">
    <property type="entry name" value="adh_short"/>
    <property type="match status" value="1"/>
</dbReference>
<reference evidence="3 4" key="2">
    <citation type="submission" date="2021-10" db="EMBL/GenBank/DDBJ databases">
        <authorList>
            <person name="Piombo E."/>
        </authorList>
    </citation>
    <scope>NUCLEOTIDE SEQUENCE [LARGE SCALE GENOMIC DNA]</scope>
</reference>
<keyword evidence="2" id="KW-0560">Oxidoreductase</keyword>
<comment type="caution">
    <text evidence="3">The sequence shown here is derived from an EMBL/GenBank/DDBJ whole genome shotgun (WGS) entry which is preliminary data.</text>
</comment>
<dbReference type="PANTHER" id="PTHR24322">
    <property type="entry name" value="PKSB"/>
    <property type="match status" value="1"/>
</dbReference>
<dbReference type="Gene3D" id="3.40.50.720">
    <property type="entry name" value="NAD(P)-binding Rossmann-like Domain"/>
    <property type="match status" value="1"/>
</dbReference>
<dbReference type="InterPro" id="IPR036291">
    <property type="entry name" value="NAD(P)-bd_dom_sf"/>
</dbReference>
<evidence type="ECO:0000256" key="1">
    <source>
        <dbReference type="ARBA" id="ARBA00006484"/>
    </source>
</evidence>
<dbReference type="Proteomes" id="UP000754883">
    <property type="component" value="Unassembled WGS sequence"/>
</dbReference>
<dbReference type="EMBL" id="CABFNO020001443">
    <property type="protein sequence ID" value="CAG9988034.1"/>
    <property type="molecule type" value="Genomic_DNA"/>
</dbReference>
<dbReference type="PANTHER" id="PTHR24322:SF736">
    <property type="entry name" value="RETINOL DEHYDROGENASE 10"/>
    <property type="match status" value="1"/>
</dbReference>
<dbReference type="AlphaFoldDB" id="A0A9N9UF40"/>
<evidence type="ECO:0000313" key="3">
    <source>
        <dbReference type="EMBL" id="CAG9988034.1"/>
    </source>
</evidence>
<dbReference type="GO" id="GO:0016616">
    <property type="term" value="F:oxidoreductase activity, acting on the CH-OH group of donors, NAD or NADP as acceptor"/>
    <property type="evidence" value="ECO:0007669"/>
    <property type="project" value="TreeGrafter"/>
</dbReference>
<dbReference type="PRINTS" id="PR00081">
    <property type="entry name" value="GDHRDH"/>
</dbReference>
<comment type="similarity">
    <text evidence="1">Belongs to the short-chain dehydrogenases/reductases (SDR) family.</text>
</comment>
<dbReference type="InterPro" id="IPR002347">
    <property type="entry name" value="SDR_fam"/>
</dbReference>
<protein>
    <submittedName>
        <fullName evidence="3">Uncharacterized protein</fullName>
    </submittedName>
</protein>
<evidence type="ECO:0000313" key="4">
    <source>
        <dbReference type="Proteomes" id="UP000754883"/>
    </source>
</evidence>
<evidence type="ECO:0000256" key="2">
    <source>
        <dbReference type="ARBA" id="ARBA00023002"/>
    </source>
</evidence>